<comment type="caution">
    <text evidence="1">The sequence shown here is derived from an EMBL/GenBank/DDBJ whole genome shotgun (WGS) entry which is preliminary data.</text>
</comment>
<accession>A0A4Q1JRI0</accession>
<keyword evidence="2" id="KW-1185">Reference proteome</keyword>
<proteinExistence type="predicted"/>
<dbReference type="AlphaFoldDB" id="A0A4Q1JRI0"/>
<gene>
    <name evidence="1" type="ORF">EPA99_17025</name>
</gene>
<dbReference type="SUPFAM" id="SSF56112">
    <property type="entry name" value="Protein kinase-like (PK-like)"/>
    <property type="match status" value="1"/>
</dbReference>
<evidence type="ECO:0000313" key="1">
    <source>
        <dbReference type="EMBL" id="RXR00311.1"/>
    </source>
</evidence>
<keyword evidence="1" id="KW-0418">Kinase</keyword>
<dbReference type="Gene3D" id="1.10.510.10">
    <property type="entry name" value="Transferase(Phosphotransferase) domain 1"/>
    <property type="match status" value="1"/>
</dbReference>
<reference evidence="1 2" key="1">
    <citation type="submission" date="2019-01" db="EMBL/GenBank/DDBJ databases">
        <title>Pseudoxanthomonas composti sp. nov., isolated from compost.</title>
        <authorList>
            <person name="Yang G."/>
        </authorList>
    </citation>
    <scope>NUCLEOTIDE SEQUENCE [LARGE SCALE GENOMIC DNA]</scope>
    <source>
        <strain evidence="1 2">GSS15</strain>
    </source>
</reference>
<sequence>MNASLIPTRQGSYLPISARMLKRGERVLEPDVYVTPYQGQPVVVKDYRRYRGTPMALPARLLVWREARILRRLRGWRHAPVLLGSAGLLLGMEFVAGSALSGEAEMLTESLFRQLRGVVARLHADGILHNDLHTSNFMLAGGTLVLLDYASALRLPRWMLRLPLLREFRRADLANALRIQKRLTGRHFGGARAELLAPPTWVSATRERWKRFYRWAKA</sequence>
<organism evidence="1 2">
    <name type="scientific">Pseudoxanthomonas composti</name>
    <dbReference type="NCBI Taxonomy" id="2137479"/>
    <lineage>
        <taxon>Bacteria</taxon>
        <taxon>Pseudomonadati</taxon>
        <taxon>Pseudomonadota</taxon>
        <taxon>Gammaproteobacteria</taxon>
        <taxon>Lysobacterales</taxon>
        <taxon>Lysobacteraceae</taxon>
        <taxon>Pseudoxanthomonas</taxon>
    </lineage>
</organism>
<dbReference type="OrthoDB" id="9801841at2"/>
<name>A0A4Q1JRI0_9GAMM</name>
<dbReference type="RefSeq" id="WP_129472448.1">
    <property type="nucleotide sequence ID" value="NZ_SAWZ01000012.1"/>
</dbReference>
<dbReference type="GO" id="GO:0016301">
    <property type="term" value="F:kinase activity"/>
    <property type="evidence" value="ECO:0007669"/>
    <property type="project" value="UniProtKB-KW"/>
</dbReference>
<dbReference type="InterPro" id="IPR011009">
    <property type="entry name" value="Kinase-like_dom_sf"/>
</dbReference>
<keyword evidence="1" id="KW-0808">Transferase</keyword>
<evidence type="ECO:0000313" key="2">
    <source>
        <dbReference type="Proteomes" id="UP000289784"/>
    </source>
</evidence>
<protein>
    <submittedName>
        <fullName evidence="1">Kinase</fullName>
    </submittedName>
</protein>
<dbReference type="EMBL" id="SAWZ01000012">
    <property type="protein sequence ID" value="RXR00311.1"/>
    <property type="molecule type" value="Genomic_DNA"/>
</dbReference>
<dbReference type="Proteomes" id="UP000289784">
    <property type="component" value="Unassembled WGS sequence"/>
</dbReference>